<evidence type="ECO:0000259" key="1">
    <source>
        <dbReference type="Pfam" id="PF04909"/>
    </source>
</evidence>
<accession>A0ABN7ZDG3</accession>
<sequence>MNTGPIPVVEFARACDCHMHIYDSRYPVAPGATLRPADASVDDYRRVQPVLGTQRVIVVTPSTYGNDNASTTDAVAALGQCARGVAVVVADVTDDELARLHRAGIRGIRLNLTLPAPVSLDELPTLAARIGAYGWHVELNLPPEWLPDAAGMLAALSVPMVFNHYGHLSLGKPQAESGFRVIADLVSAGKAWVKLSGPYIESLEGAPHYGDMQPLAARYLTLAPERMLWGSDWPHPSAQARGGQPVDDAAVLRTFLNWCGSSDTAQQVLVRNPKSLYGFEDVVPA</sequence>
<evidence type="ECO:0000313" key="2">
    <source>
        <dbReference type="EMBL" id="CAG9182766.1"/>
    </source>
</evidence>
<dbReference type="Proteomes" id="UP000701702">
    <property type="component" value="Unassembled WGS sequence"/>
</dbReference>
<dbReference type="Pfam" id="PF04909">
    <property type="entry name" value="Amidohydro_2"/>
    <property type="match status" value="1"/>
</dbReference>
<name>A0ABN7ZDG3_9BURK</name>
<evidence type="ECO:0000313" key="3">
    <source>
        <dbReference type="Proteomes" id="UP000701702"/>
    </source>
</evidence>
<reference evidence="2 3" key="1">
    <citation type="submission" date="2021-08" db="EMBL/GenBank/DDBJ databases">
        <authorList>
            <person name="Peeters C."/>
        </authorList>
    </citation>
    <scope>NUCLEOTIDE SEQUENCE [LARGE SCALE GENOMIC DNA]</scope>
    <source>
        <strain evidence="2 3">LMG 23994</strain>
    </source>
</reference>
<dbReference type="RefSeq" id="WP_224007223.1">
    <property type="nucleotide sequence ID" value="NZ_CAJZAF010000033.1"/>
</dbReference>
<dbReference type="PANTHER" id="PTHR35563:SF2">
    <property type="entry name" value="BARREL METAL-DEPENDENT HYDROLASE, PUTATIVE (AFU_ORTHOLOGUE AFUA_1G16240)-RELATED"/>
    <property type="match status" value="1"/>
</dbReference>
<keyword evidence="3" id="KW-1185">Reference proteome</keyword>
<dbReference type="InterPro" id="IPR032466">
    <property type="entry name" value="Metal_Hydrolase"/>
</dbReference>
<protein>
    <submittedName>
        <fullName evidence="2">2-pyrone-4,6-dicarbaxylate hydrolase</fullName>
        <ecNumber evidence="2">3.1.1.57</ecNumber>
    </submittedName>
</protein>
<keyword evidence="2" id="KW-0378">Hydrolase</keyword>
<feature type="domain" description="Amidohydrolase-related" evidence="1">
    <location>
        <begin position="15"/>
        <end position="279"/>
    </location>
</feature>
<organism evidence="2 3">
    <name type="scientific">Cupriavidus pinatubonensis</name>
    <dbReference type="NCBI Taxonomy" id="248026"/>
    <lineage>
        <taxon>Bacteria</taxon>
        <taxon>Pseudomonadati</taxon>
        <taxon>Pseudomonadota</taxon>
        <taxon>Betaproteobacteria</taxon>
        <taxon>Burkholderiales</taxon>
        <taxon>Burkholderiaceae</taxon>
        <taxon>Cupriavidus</taxon>
    </lineage>
</organism>
<dbReference type="EMBL" id="CAJZAF010000033">
    <property type="protein sequence ID" value="CAG9182766.1"/>
    <property type="molecule type" value="Genomic_DNA"/>
</dbReference>
<dbReference type="PANTHER" id="PTHR35563">
    <property type="entry name" value="BARREL METAL-DEPENDENT HYDROLASE, PUTATIVE (AFU_ORTHOLOGUE AFUA_1G16240)-RELATED"/>
    <property type="match status" value="1"/>
</dbReference>
<proteinExistence type="predicted"/>
<dbReference type="InterPro" id="IPR006680">
    <property type="entry name" value="Amidohydro-rel"/>
</dbReference>
<comment type="caution">
    <text evidence="2">The sequence shown here is derived from an EMBL/GenBank/DDBJ whole genome shotgun (WGS) entry which is preliminary data.</text>
</comment>
<dbReference type="GO" id="GO:0047554">
    <property type="term" value="F:2-pyrone-4,6-dicarboxylate lactonase activity"/>
    <property type="evidence" value="ECO:0007669"/>
    <property type="project" value="UniProtKB-EC"/>
</dbReference>
<dbReference type="Gene3D" id="3.20.20.140">
    <property type="entry name" value="Metal-dependent hydrolases"/>
    <property type="match status" value="1"/>
</dbReference>
<dbReference type="InterPro" id="IPR052358">
    <property type="entry name" value="Aro_Compnd_Degr_Hydrolases"/>
</dbReference>
<dbReference type="EC" id="3.1.1.57" evidence="2"/>
<dbReference type="SUPFAM" id="SSF51556">
    <property type="entry name" value="Metallo-dependent hydrolases"/>
    <property type="match status" value="1"/>
</dbReference>
<gene>
    <name evidence="2" type="primary">pmdD</name>
    <name evidence="2" type="ORF">LMG23994_04980</name>
</gene>